<gene>
    <name evidence="1" type="ORF">HUG20_03480</name>
</gene>
<proteinExistence type="predicted"/>
<keyword evidence="2" id="KW-1185">Reference proteome</keyword>
<name>A0A7T7CEG8_9BACI</name>
<organism evidence="1 2">
    <name type="scientific">Salicibibacter cibi</name>
    <dbReference type="NCBI Taxonomy" id="2743001"/>
    <lineage>
        <taxon>Bacteria</taxon>
        <taxon>Bacillati</taxon>
        <taxon>Bacillota</taxon>
        <taxon>Bacilli</taxon>
        <taxon>Bacillales</taxon>
        <taxon>Bacillaceae</taxon>
        <taxon>Salicibibacter</taxon>
    </lineage>
</organism>
<dbReference type="Gene3D" id="3.40.50.1100">
    <property type="match status" value="1"/>
</dbReference>
<sequence>MHLLDQPMANDPKTIAGEAGAVSLGLLNEINKNEALSNVKEHIGLDEHTRVLLINTESRT</sequence>
<dbReference type="GO" id="GO:1901605">
    <property type="term" value="P:alpha-amino acid metabolic process"/>
    <property type="evidence" value="ECO:0007669"/>
    <property type="project" value="UniProtKB-ARBA"/>
</dbReference>
<evidence type="ECO:0000313" key="1">
    <source>
        <dbReference type="EMBL" id="QQK79054.1"/>
    </source>
</evidence>
<dbReference type="AlphaFoldDB" id="A0A7T7CEG8"/>
<dbReference type="EMBL" id="CP054706">
    <property type="protein sequence ID" value="QQK79054.1"/>
    <property type="molecule type" value="Genomic_DNA"/>
</dbReference>
<dbReference type="KEGG" id="scib:HUG20_03480"/>
<protein>
    <recommendedName>
        <fullName evidence="3">Diaminopropionate ammonia-lyase</fullName>
    </recommendedName>
</protein>
<evidence type="ECO:0008006" key="3">
    <source>
        <dbReference type="Google" id="ProtNLM"/>
    </source>
</evidence>
<dbReference type="RefSeq" id="WP_200088134.1">
    <property type="nucleotide sequence ID" value="NZ_CP054706.1"/>
</dbReference>
<dbReference type="Proteomes" id="UP000595349">
    <property type="component" value="Chromosome"/>
</dbReference>
<evidence type="ECO:0000313" key="2">
    <source>
        <dbReference type="Proteomes" id="UP000595349"/>
    </source>
</evidence>
<accession>A0A7T7CEG8</accession>
<dbReference type="InterPro" id="IPR036052">
    <property type="entry name" value="TrpB-like_PALP_sf"/>
</dbReference>
<reference evidence="1 2" key="1">
    <citation type="submission" date="2020-06" db="EMBL/GenBank/DDBJ databases">
        <title>Genomic analysis of Salicibibacter sp. NKC21-4.</title>
        <authorList>
            <person name="Oh Y.J."/>
        </authorList>
    </citation>
    <scope>NUCLEOTIDE SEQUENCE [LARGE SCALE GENOMIC DNA]</scope>
    <source>
        <strain evidence="1 2">NKC21-4</strain>
    </source>
</reference>